<evidence type="ECO:0000256" key="5">
    <source>
        <dbReference type="ARBA" id="ARBA00023136"/>
    </source>
</evidence>
<organism evidence="7 8">
    <name type="scientific">Caenorhabditis tropicalis</name>
    <dbReference type="NCBI Taxonomy" id="1561998"/>
    <lineage>
        <taxon>Eukaryota</taxon>
        <taxon>Metazoa</taxon>
        <taxon>Ecdysozoa</taxon>
        <taxon>Nematoda</taxon>
        <taxon>Chromadorea</taxon>
        <taxon>Rhabditida</taxon>
        <taxon>Rhabditina</taxon>
        <taxon>Rhabditomorpha</taxon>
        <taxon>Rhabditoidea</taxon>
        <taxon>Rhabditidae</taxon>
        <taxon>Peloderinae</taxon>
        <taxon>Caenorhabditis</taxon>
    </lineage>
</organism>
<dbReference type="InterPro" id="IPR002184">
    <property type="entry name" value="7TM_GPCR_serpentine_rcpt_Srb"/>
</dbReference>
<reference evidence="8" key="1">
    <citation type="submission" date="2016-11" db="UniProtKB">
        <authorList>
            <consortium name="WormBaseParasite"/>
        </authorList>
    </citation>
    <scope>IDENTIFICATION</scope>
</reference>
<evidence type="ECO:0000313" key="8">
    <source>
        <dbReference type="WBParaSite" id="Csp11.Scaffold629.g15963.t1"/>
    </source>
</evidence>
<dbReference type="Pfam" id="PF02175">
    <property type="entry name" value="7TM_GPCR_Srb"/>
    <property type="match status" value="1"/>
</dbReference>
<accession>A0A1I7U8L7</accession>
<feature type="transmembrane region" description="Helical" evidence="6">
    <location>
        <begin position="125"/>
        <end position="149"/>
    </location>
</feature>
<dbReference type="GO" id="GO:0016020">
    <property type="term" value="C:membrane"/>
    <property type="evidence" value="ECO:0007669"/>
    <property type="project" value="UniProtKB-SubCell"/>
</dbReference>
<dbReference type="GO" id="GO:0004888">
    <property type="term" value="F:transmembrane signaling receptor activity"/>
    <property type="evidence" value="ECO:0007669"/>
    <property type="project" value="InterPro"/>
</dbReference>
<keyword evidence="3 6" id="KW-0812">Transmembrane</keyword>
<feature type="transmembrane region" description="Helical" evidence="6">
    <location>
        <begin position="12"/>
        <end position="28"/>
    </location>
</feature>
<evidence type="ECO:0000256" key="3">
    <source>
        <dbReference type="ARBA" id="ARBA00022692"/>
    </source>
</evidence>
<comment type="subcellular location">
    <subcellularLocation>
        <location evidence="1">Membrane</location>
        <topology evidence="1">Multi-pass membrane protein</topology>
    </subcellularLocation>
</comment>
<evidence type="ECO:0000313" key="7">
    <source>
        <dbReference type="Proteomes" id="UP000095282"/>
    </source>
</evidence>
<name>A0A1I7U8L7_9PELO</name>
<proteinExistence type="inferred from homology"/>
<evidence type="ECO:0000256" key="6">
    <source>
        <dbReference type="SAM" id="Phobius"/>
    </source>
</evidence>
<dbReference type="eggNOG" id="ENOG502SXP2">
    <property type="taxonomic scope" value="Eukaryota"/>
</dbReference>
<dbReference type="GO" id="GO:0007606">
    <property type="term" value="P:sensory perception of chemical stimulus"/>
    <property type="evidence" value="ECO:0007669"/>
    <property type="project" value="InterPro"/>
</dbReference>
<dbReference type="STRING" id="1561998.A0A1I7U8L7"/>
<dbReference type="PANTHER" id="PTHR31216:SF5">
    <property type="entry name" value="SERPENTINE RECEPTOR CLASS BETA-13"/>
    <property type="match status" value="1"/>
</dbReference>
<dbReference type="PANTHER" id="PTHR31216">
    <property type="entry name" value="SERPENTINE RECEPTOR CLASS BETA-1-RELATED-RELATED"/>
    <property type="match status" value="1"/>
</dbReference>
<keyword evidence="5 6" id="KW-0472">Membrane</keyword>
<comment type="similarity">
    <text evidence="2">Belongs to the nematode receptor-like protein srb family.</text>
</comment>
<feature type="transmembrane region" description="Helical" evidence="6">
    <location>
        <begin position="34"/>
        <end position="54"/>
    </location>
</feature>
<keyword evidence="7" id="KW-1185">Reference proteome</keyword>
<evidence type="ECO:0000256" key="1">
    <source>
        <dbReference type="ARBA" id="ARBA00004141"/>
    </source>
</evidence>
<evidence type="ECO:0000256" key="4">
    <source>
        <dbReference type="ARBA" id="ARBA00022989"/>
    </source>
</evidence>
<protein>
    <submittedName>
        <fullName evidence="8">G protein-coupled receptor</fullName>
    </submittedName>
</protein>
<dbReference type="AlphaFoldDB" id="A0A1I7U8L7"/>
<dbReference type="WBParaSite" id="Csp11.Scaffold629.g15963.t1">
    <property type="protein sequence ID" value="Csp11.Scaffold629.g15963.t1"/>
    <property type="gene ID" value="Csp11.Scaffold629.g15963"/>
</dbReference>
<feature type="transmembrane region" description="Helical" evidence="6">
    <location>
        <begin position="88"/>
        <end position="113"/>
    </location>
</feature>
<keyword evidence="4 6" id="KW-1133">Transmembrane helix</keyword>
<sequence>MILISKAAFQGYHFFAPFFISSPCELIINKRFFIIGHILVLFFLTAPMMFPIGFSIERFIATGMASRYQKSSLSTKYAMEEITQSSKFTLIVTFTHLLFFGVYTACSIFVRVLGQPFFGSFINFYVARGVNCAVPTYNLVIVIVGMITLRHLNTKRFQAVQATVRILSIGNEGARNYDDAITNQWATITASRV</sequence>
<evidence type="ECO:0000256" key="2">
    <source>
        <dbReference type="ARBA" id="ARBA00006860"/>
    </source>
</evidence>
<dbReference type="Proteomes" id="UP000095282">
    <property type="component" value="Unplaced"/>
</dbReference>